<evidence type="ECO:0000256" key="1">
    <source>
        <dbReference type="SAM" id="SignalP"/>
    </source>
</evidence>
<protein>
    <submittedName>
        <fullName evidence="2">Uncharacterized protein</fullName>
    </submittedName>
</protein>
<dbReference type="RefSeq" id="WP_143011090.1">
    <property type="nucleotide sequence ID" value="NZ_FNGS01000005.1"/>
</dbReference>
<organism evidence="2 3">
    <name type="scientific">Siphonobacter aquaeclarae</name>
    <dbReference type="NCBI Taxonomy" id="563176"/>
    <lineage>
        <taxon>Bacteria</taxon>
        <taxon>Pseudomonadati</taxon>
        <taxon>Bacteroidota</taxon>
        <taxon>Cytophagia</taxon>
        <taxon>Cytophagales</taxon>
        <taxon>Cytophagaceae</taxon>
        <taxon>Siphonobacter</taxon>
    </lineage>
</organism>
<dbReference type="OrthoDB" id="1164858at2"/>
<feature type="signal peptide" evidence="1">
    <location>
        <begin position="1"/>
        <end position="19"/>
    </location>
</feature>
<evidence type="ECO:0000313" key="3">
    <source>
        <dbReference type="Proteomes" id="UP000198901"/>
    </source>
</evidence>
<accession>A0A1G9R718</accession>
<evidence type="ECO:0000313" key="2">
    <source>
        <dbReference type="EMBL" id="SDM18627.1"/>
    </source>
</evidence>
<name>A0A1G9R718_9BACT</name>
<feature type="chain" id="PRO_5011701683" evidence="1">
    <location>
        <begin position="20"/>
        <end position="220"/>
    </location>
</feature>
<dbReference type="InterPro" id="IPR046732">
    <property type="entry name" value="DUF6624"/>
</dbReference>
<proteinExistence type="predicted"/>
<keyword evidence="1" id="KW-0732">Signal</keyword>
<gene>
    <name evidence="2" type="ORF">SAMN04488090_2756</name>
</gene>
<dbReference type="EMBL" id="FNGS01000005">
    <property type="protein sequence ID" value="SDM18627.1"/>
    <property type="molecule type" value="Genomic_DNA"/>
</dbReference>
<reference evidence="2 3" key="1">
    <citation type="submission" date="2016-10" db="EMBL/GenBank/DDBJ databases">
        <authorList>
            <person name="de Groot N.N."/>
        </authorList>
    </citation>
    <scope>NUCLEOTIDE SEQUENCE [LARGE SCALE GENOMIC DNA]</scope>
    <source>
        <strain evidence="2 3">DSM 21668</strain>
    </source>
</reference>
<dbReference type="Proteomes" id="UP000198901">
    <property type="component" value="Unassembled WGS sequence"/>
</dbReference>
<sequence length="220" mass="25095">MKSLLPVLFLLLVTGSTYAQVTSFSIDQSKINQPLAARLDSLFREDQAARILLAKWMREEIPAKSLDSLKAVVREKDISNLRFTEKILEKYGWLGPQDVGMTGSQALFLVIQHADLPTQQKYYPLIKKAEKDGKILSSNVAILEDRIAVREGREQIYGSQGYADREKKKTFIYPLKDADHLDSLRQTMGMPPMATYVKDWSLSDYKSYLPHARELLKKAK</sequence>
<dbReference type="AlphaFoldDB" id="A0A1G9R718"/>
<dbReference type="Pfam" id="PF20329">
    <property type="entry name" value="DUF6624"/>
    <property type="match status" value="1"/>
</dbReference>
<dbReference type="STRING" id="563176.SAMN04488090_2756"/>
<keyword evidence="3" id="KW-1185">Reference proteome</keyword>